<reference evidence="2" key="1">
    <citation type="submission" date="2024-05" db="EMBL/GenBank/DDBJ databases">
        <authorList>
            <person name="Kim S."/>
            <person name="Heo J."/>
            <person name="Choi H."/>
            <person name="Choi Y."/>
            <person name="Kwon S.-W."/>
            <person name="Kim Y."/>
        </authorList>
    </citation>
    <scope>NUCLEOTIDE SEQUENCE</scope>
    <source>
        <strain evidence="2">KACC 23698</strain>
    </source>
</reference>
<name>A0AAU7J9L9_9HYPH</name>
<protein>
    <recommendedName>
        <fullName evidence="3">Sulfur globule protein</fullName>
    </recommendedName>
</protein>
<evidence type="ECO:0008006" key="3">
    <source>
        <dbReference type="Google" id="ProtNLM"/>
    </source>
</evidence>
<evidence type="ECO:0000256" key="1">
    <source>
        <dbReference type="SAM" id="SignalP"/>
    </source>
</evidence>
<feature type="signal peptide" evidence="1">
    <location>
        <begin position="1"/>
        <end position="27"/>
    </location>
</feature>
<gene>
    <name evidence="2" type="ORF">ABEG18_13945</name>
</gene>
<keyword evidence="1" id="KW-0732">Signal</keyword>
<dbReference type="AlphaFoldDB" id="A0AAU7J9L9"/>
<dbReference type="RefSeq" id="WP_406853660.1">
    <property type="nucleotide sequence ID" value="NZ_CP157484.1"/>
</dbReference>
<dbReference type="EMBL" id="CP157484">
    <property type="protein sequence ID" value="XBO36844.1"/>
    <property type="molecule type" value="Genomic_DNA"/>
</dbReference>
<sequence length="139" mass="14408">MVTTTKTLVLAASALAAVAAFTLPAEAAWRGGGAGFRPGGFHGGAWRGGGWGYRGGGWGYRGGYWRGGGWGAPVAAGLVGGLALGALAAPAYGYGYGYPGYGYGYAPAYVGGYGTCYIERQRVYDAWGRMFIRRVRVCD</sequence>
<evidence type="ECO:0000313" key="2">
    <source>
        <dbReference type="EMBL" id="XBO36844.1"/>
    </source>
</evidence>
<organism evidence="2">
    <name type="scientific">Alsobacter sp. KACC 23698</name>
    <dbReference type="NCBI Taxonomy" id="3149229"/>
    <lineage>
        <taxon>Bacteria</taxon>
        <taxon>Pseudomonadati</taxon>
        <taxon>Pseudomonadota</taxon>
        <taxon>Alphaproteobacteria</taxon>
        <taxon>Hyphomicrobiales</taxon>
        <taxon>Alsobacteraceae</taxon>
        <taxon>Alsobacter</taxon>
    </lineage>
</organism>
<proteinExistence type="predicted"/>
<accession>A0AAU7J9L9</accession>
<feature type="chain" id="PRO_5043907765" description="Sulfur globule protein" evidence="1">
    <location>
        <begin position="28"/>
        <end position="139"/>
    </location>
</feature>